<comment type="similarity">
    <text evidence="1">Belongs to the NAD kinase family.</text>
</comment>
<evidence type="ECO:0000313" key="5">
    <source>
        <dbReference type="WBParaSite" id="HNAJ_0000625901-mRNA-1"/>
    </source>
</evidence>
<dbReference type="InterPro" id="IPR002504">
    <property type="entry name" value="NADK"/>
</dbReference>
<accession>A0A0R3TGR8</accession>
<dbReference type="Gene3D" id="3.40.50.10330">
    <property type="entry name" value="Probable inorganic polyphosphate/atp-NAD kinase, domain 1"/>
    <property type="match status" value="1"/>
</dbReference>
<evidence type="ECO:0000256" key="2">
    <source>
        <dbReference type="ARBA" id="ARBA00012120"/>
    </source>
</evidence>
<reference evidence="5" key="1">
    <citation type="submission" date="2017-02" db="UniProtKB">
        <authorList>
            <consortium name="WormBaseParasite"/>
        </authorList>
    </citation>
    <scope>IDENTIFICATION</scope>
</reference>
<keyword evidence="4" id="KW-1185">Reference proteome</keyword>
<organism evidence="5">
    <name type="scientific">Rodentolepis nana</name>
    <name type="common">Dwarf tapeworm</name>
    <name type="synonym">Hymenolepis nana</name>
    <dbReference type="NCBI Taxonomy" id="102285"/>
    <lineage>
        <taxon>Eukaryota</taxon>
        <taxon>Metazoa</taxon>
        <taxon>Spiralia</taxon>
        <taxon>Lophotrochozoa</taxon>
        <taxon>Platyhelminthes</taxon>
        <taxon>Cestoda</taxon>
        <taxon>Eucestoda</taxon>
        <taxon>Cyclophyllidea</taxon>
        <taxon>Hymenolepididae</taxon>
        <taxon>Rodentolepis</taxon>
    </lineage>
</organism>
<proteinExistence type="inferred from homology"/>
<dbReference type="GO" id="GO:0006741">
    <property type="term" value="P:NADP+ biosynthetic process"/>
    <property type="evidence" value="ECO:0007669"/>
    <property type="project" value="InterPro"/>
</dbReference>
<dbReference type="STRING" id="102285.A0A0R3TGR8"/>
<dbReference type="EC" id="2.7.1.23" evidence="2"/>
<evidence type="ECO:0000256" key="1">
    <source>
        <dbReference type="ARBA" id="ARBA00010995"/>
    </source>
</evidence>
<protein>
    <recommendedName>
        <fullName evidence="2">NAD(+) kinase</fullName>
        <ecNumber evidence="2">2.7.1.23</ecNumber>
    </recommendedName>
</protein>
<dbReference type="InterPro" id="IPR016064">
    <property type="entry name" value="NAD/diacylglycerol_kinase_sf"/>
</dbReference>
<dbReference type="Proteomes" id="UP000278807">
    <property type="component" value="Unassembled WGS sequence"/>
</dbReference>
<reference evidence="3 4" key="2">
    <citation type="submission" date="2018-11" db="EMBL/GenBank/DDBJ databases">
        <authorList>
            <consortium name="Pathogen Informatics"/>
        </authorList>
    </citation>
    <scope>NUCLEOTIDE SEQUENCE [LARGE SCALE GENOMIC DNA]</scope>
</reference>
<dbReference type="Pfam" id="PF01513">
    <property type="entry name" value="NAD_kinase"/>
    <property type="match status" value="1"/>
</dbReference>
<dbReference type="PANTHER" id="PTHR20275">
    <property type="entry name" value="NAD KINASE"/>
    <property type="match status" value="1"/>
</dbReference>
<dbReference type="InterPro" id="IPR017438">
    <property type="entry name" value="ATP-NAD_kinase_N"/>
</dbReference>
<evidence type="ECO:0000313" key="4">
    <source>
        <dbReference type="Proteomes" id="UP000278807"/>
    </source>
</evidence>
<sequence>AHLRQEKPPFSGDRTDISLKAKEICIPPEFVNAVKNPDQIWQSDTEIVNSKSAIIEFSNEMANEPGLTDMIICMGGDGTLLHLASIFQNTVPPVISFYMGSLGFLTPFNFADFPFLIKKFYSDGGPCILRNRLHCRVIRGEESLPCSETCSTRCSLKSQLESDSSQILNEATFTRGICPYLATLILCVDGKEVTRFQGDENLGVSTLSVGTVVSESVPGTFFSCFGKDGSERVAPKGKISACQVQSRKVH</sequence>
<dbReference type="GO" id="GO:0003951">
    <property type="term" value="F:NAD+ kinase activity"/>
    <property type="evidence" value="ECO:0007669"/>
    <property type="project" value="UniProtKB-EC"/>
</dbReference>
<name>A0A0R3TGR8_RODNA</name>
<gene>
    <name evidence="3" type="ORF">HNAJ_LOCUS6255</name>
</gene>
<dbReference type="OrthoDB" id="24581at2759"/>
<dbReference type="WBParaSite" id="HNAJ_0000625901-mRNA-1">
    <property type="protein sequence ID" value="HNAJ_0000625901-mRNA-1"/>
    <property type="gene ID" value="HNAJ_0000625901"/>
</dbReference>
<dbReference type="EMBL" id="UZAE01006483">
    <property type="protein sequence ID" value="VDO02115.1"/>
    <property type="molecule type" value="Genomic_DNA"/>
</dbReference>
<dbReference type="AlphaFoldDB" id="A0A0R3TGR8"/>
<dbReference type="PANTHER" id="PTHR20275:SF0">
    <property type="entry name" value="NAD KINASE"/>
    <property type="match status" value="1"/>
</dbReference>
<evidence type="ECO:0000313" key="3">
    <source>
        <dbReference type="EMBL" id="VDO02115.1"/>
    </source>
</evidence>
<dbReference type="SUPFAM" id="SSF111331">
    <property type="entry name" value="NAD kinase/diacylglycerol kinase-like"/>
    <property type="match status" value="1"/>
</dbReference>